<evidence type="ECO:0000256" key="3">
    <source>
        <dbReference type="ARBA" id="ARBA00004856"/>
    </source>
</evidence>
<keyword evidence="6" id="KW-1133">Transmembrane helix</keyword>
<evidence type="ECO:0000256" key="2">
    <source>
        <dbReference type="ARBA" id="ARBA00004167"/>
    </source>
</evidence>
<gene>
    <name evidence="10" type="primary">mauD</name>
    <name evidence="10" type="ORF">Q8X39_10975</name>
</gene>
<dbReference type="RefSeq" id="WP_305749714.1">
    <property type="nucleotide sequence ID" value="NZ_JAUZEE010000005.1"/>
</dbReference>
<keyword evidence="7" id="KW-0472">Membrane</keyword>
<reference evidence="10 11" key="1">
    <citation type="submission" date="2023-08" db="EMBL/GenBank/DDBJ databases">
        <authorList>
            <person name="Roldan D.M."/>
            <person name="Menes R.J."/>
        </authorList>
    </citation>
    <scope>NUCLEOTIDE SEQUENCE [LARGE SCALE GENOMIC DNA]</scope>
    <source>
        <strain evidence="10 11">CCM 2812</strain>
    </source>
</reference>
<evidence type="ECO:0000256" key="5">
    <source>
        <dbReference type="ARBA" id="ARBA00022692"/>
    </source>
</evidence>
<comment type="caution">
    <text evidence="10">The sequence shown here is derived from an EMBL/GenBank/DDBJ whole genome shotgun (WGS) entry which is preliminary data.</text>
</comment>
<dbReference type="InterPro" id="IPR013766">
    <property type="entry name" value="Thioredoxin_domain"/>
</dbReference>
<feature type="domain" description="Thioredoxin" evidence="9">
    <location>
        <begin position="48"/>
        <end position="182"/>
    </location>
</feature>
<comment type="function">
    <text evidence="1">May be specifically involved in the processing, transport, and/or maturation of the MADH beta-subunit.</text>
</comment>
<proteinExistence type="predicted"/>
<dbReference type="EMBL" id="JAUZEE010000005">
    <property type="protein sequence ID" value="MDP4301160.1"/>
    <property type="molecule type" value="Genomic_DNA"/>
</dbReference>
<name>A0ABT9G3V2_LEPDI</name>
<keyword evidence="5" id="KW-0812">Transmembrane</keyword>
<dbReference type="InterPro" id="IPR012336">
    <property type="entry name" value="Thioredoxin-like_fold"/>
</dbReference>
<comment type="subcellular location">
    <subcellularLocation>
        <location evidence="2">Membrane</location>
        <topology evidence="2">Single-pass membrane protein</topology>
    </subcellularLocation>
</comment>
<dbReference type="PROSITE" id="PS51352">
    <property type="entry name" value="THIOREDOXIN_2"/>
    <property type="match status" value="1"/>
</dbReference>
<evidence type="ECO:0000313" key="10">
    <source>
        <dbReference type="EMBL" id="MDP4301160.1"/>
    </source>
</evidence>
<evidence type="ECO:0000313" key="11">
    <source>
        <dbReference type="Proteomes" id="UP001235760"/>
    </source>
</evidence>
<sequence length="220" mass="23508">MSALTVSVVLLWVAVIALAVLVWALSRQVGVLFERVAPMGALVTDSGPAVGSASPMFELTGIQSERVEVGLPSATPSLVFFLSPTCPVCKKLLPVLKSLRRDEKNRLRVVLASDGEAASHLPFLRDQGLTDFPYVLSQELGMAYKVSRLPYAVVLDPRGTVVAKGLVNNREQLDSLLNAHDMGHSSIQQYLGGDAALAQAQQAHAGHAHAHAHPHAQPQT</sequence>
<dbReference type="NCBIfam" id="TIGR02661">
    <property type="entry name" value="MauD"/>
    <property type="match status" value="1"/>
</dbReference>
<feature type="region of interest" description="Disordered" evidence="8">
    <location>
        <begin position="201"/>
        <end position="220"/>
    </location>
</feature>
<evidence type="ECO:0000256" key="1">
    <source>
        <dbReference type="ARBA" id="ARBA00003475"/>
    </source>
</evidence>
<dbReference type="Gene3D" id="3.40.30.10">
    <property type="entry name" value="Glutaredoxin"/>
    <property type="match status" value="1"/>
</dbReference>
<dbReference type="SUPFAM" id="SSF52833">
    <property type="entry name" value="Thioredoxin-like"/>
    <property type="match status" value="1"/>
</dbReference>
<protein>
    <recommendedName>
        <fullName evidence="4">Methylamine utilization protein MauD</fullName>
    </recommendedName>
</protein>
<dbReference type="Proteomes" id="UP001235760">
    <property type="component" value="Unassembled WGS sequence"/>
</dbReference>
<dbReference type="InterPro" id="IPR036249">
    <property type="entry name" value="Thioredoxin-like_sf"/>
</dbReference>
<organism evidence="10 11">
    <name type="scientific">Leptothrix discophora</name>
    <dbReference type="NCBI Taxonomy" id="89"/>
    <lineage>
        <taxon>Bacteria</taxon>
        <taxon>Pseudomonadati</taxon>
        <taxon>Pseudomonadota</taxon>
        <taxon>Betaproteobacteria</taxon>
        <taxon>Burkholderiales</taxon>
        <taxon>Sphaerotilaceae</taxon>
        <taxon>Leptothrix</taxon>
    </lineage>
</organism>
<comment type="pathway">
    <text evidence="3">One-carbon metabolism; methylamine degradation.</text>
</comment>
<evidence type="ECO:0000256" key="6">
    <source>
        <dbReference type="ARBA" id="ARBA00022989"/>
    </source>
</evidence>
<evidence type="ECO:0000259" key="9">
    <source>
        <dbReference type="PROSITE" id="PS51352"/>
    </source>
</evidence>
<accession>A0ABT9G3V2</accession>
<keyword evidence="11" id="KW-1185">Reference proteome</keyword>
<dbReference type="Pfam" id="PF13905">
    <property type="entry name" value="Thioredoxin_8"/>
    <property type="match status" value="1"/>
</dbReference>
<dbReference type="InterPro" id="IPR013478">
    <property type="entry name" value="MeN_DH_accessory"/>
</dbReference>
<evidence type="ECO:0000256" key="7">
    <source>
        <dbReference type="ARBA" id="ARBA00023136"/>
    </source>
</evidence>
<evidence type="ECO:0000256" key="8">
    <source>
        <dbReference type="SAM" id="MobiDB-lite"/>
    </source>
</evidence>
<evidence type="ECO:0000256" key="4">
    <source>
        <dbReference type="ARBA" id="ARBA00019076"/>
    </source>
</evidence>